<protein>
    <submittedName>
        <fullName evidence="5">Oxidoreductase</fullName>
    </submittedName>
</protein>
<dbReference type="STRING" id="1296100.A0A1B9FRN2"/>
<organism evidence="5">
    <name type="scientific">Kwoniella bestiolae CBS 10118</name>
    <dbReference type="NCBI Taxonomy" id="1296100"/>
    <lineage>
        <taxon>Eukaryota</taxon>
        <taxon>Fungi</taxon>
        <taxon>Dikarya</taxon>
        <taxon>Basidiomycota</taxon>
        <taxon>Agaricomycotina</taxon>
        <taxon>Tremellomycetes</taxon>
        <taxon>Tremellales</taxon>
        <taxon>Cryptococcaceae</taxon>
        <taxon>Kwoniella</taxon>
    </lineage>
</organism>
<proteinExistence type="inferred from homology"/>
<comment type="similarity">
    <text evidence="1">Belongs to the aldo/keto reductase family.</text>
</comment>
<dbReference type="AlphaFoldDB" id="A0A1B9FRN2"/>
<dbReference type="EMBL" id="KV700382">
    <property type="protein sequence ID" value="OCF21421.1"/>
    <property type="molecule type" value="Genomic_DNA"/>
</dbReference>
<dbReference type="PANTHER" id="PTHR11732">
    <property type="entry name" value="ALDO/KETO REDUCTASE"/>
    <property type="match status" value="1"/>
</dbReference>
<dbReference type="FunFam" id="3.20.20.100:FF:000036">
    <property type="entry name" value="NADP-dependent oxidoreductase domain-containing protein"/>
    <property type="match status" value="1"/>
</dbReference>
<dbReference type="GO" id="GO:0016491">
    <property type="term" value="F:oxidoreductase activity"/>
    <property type="evidence" value="ECO:0007669"/>
    <property type="project" value="InterPro"/>
</dbReference>
<evidence type="ECO:0000313" key="5">
    <source>
        <dbReference type="EMBL" id="OCF21421.1"/>
    </source>
</evidence>
<dbReference type="VEuPathDB" id="FungiDB:I302_09099"/>
<dbReference type="InterPro" id="IPR020471">
    <property type="entry name" value="AKR"/>
</dbReference>
<name>A0A1B9FRN2_9TREE</name>
<dbReference type="OrthoDB" id="416253at2759"/>
<feature type="site" description="Lowers pKa of active site Tyr" evidence="3">
    <location>
        <position position="69"/>
    </location>
</feature>
<sequence length="318" mass="35129">MSLGRTVKLNNGLVIPQVGYGTWQAAPGEVEKAVEEAIKVGYRHIDCALVATGIKSSGVPREELVLVSKLWNNSHRPSDVEADLDLTLKQLGTSYLDVYLIHWPVAFAPGKDLFPKDSNDVVKLDESAEKGGPSIVDTWKELVRISKETKKTKAIGVSNFTVEQLEKIITATGVTPAMNQIECHPSLIQPELFKYCTCNEKGIIITAYSPLGNNITGKPRVIDHPEIKRIAEKLGKSPAQVLIAWVTKQGFVVIPKSVTPERIKSNFEDFELSDADFEEINKIGLANQVRSNIPYEYGTSWPVDIFSTPEEKGQPKAF</sequence>
<feature type="domain" description="NADP-dependent oxidoreductase" evidence="4">
    <location>
        <begin position="18"/>
        <end position="283"/>
    </location>
</feature>
<dbReference type="PIRSF" id="PIRSF000097">
    <property type="entry name" value="AKR"/>
    <property type="match status" value="1"/>
</dbReference>
<feature type="binding site" evidence="2">
    <location>
        <position position="102"/>
    </location>
    <ligand>
        <name>substrate</name>
    </ligand>
</feature>
<reference evidence="5" key="1">
    <citation type="submission" date="2013-07" db="EMBL/GenBank/DDBJ databases">
        <title>The Genome Sequence of Cryptococcus bestiolae CBS10118.</title>
        <authorList>
            <consortium name="The Broad Institute Genome Sequencing Platform"/>
            <person name="Cuomo C."/>
            <person name="Litvintseva A."/>
            <person name="Chen Y."/>
            <person name="Heitman J."/>
            <person name="Sun S."/>
            <person name="Springer D."/>
            <person name="Dromer F."/>
            <person name="Young S.K."/>
            <person name="Zeng Q."/>
            <person name="Gargeya S."/>
            <person name="Fitzgerald M."/>
            <person name="Abouelleil A."/>
            <person name="Alvarado L."/>
            <person name="Berlin A.M."/>
            <person name="Chapman S.B."/>
            <person name="Dewar J."/>
            <person name="Goldberg J."/>
            <person name="Griggs A."/>
            <person name="Gujja S."/>
            <person name="Hansen M."/>
            <person name="Howarth C."/>
            <person name="Imamovic A."/>
            <person name="Larimer J."/>
            <person name="McCowan C."/>
            <person name="Murphy C."/>
            <person name="Pearson M."/>
            <person name="Priest M."/>
            <person name="Roberts A."/>
            <person name="Saif S."/>
            <person name="Shea T."/>
            <person name="Sykes S."/>
            <person name="Wortman J."/>
            <person name="Nusbaum C."/>
            <person name="Birren B."/>
        </authorList>
    </citation>
    <scope>NUCLEOTIDE SEQUENCE [LARGE SCALE GENOMIC DNA]</scope>
    <source>
        <strain evidence="5">CBS 10118</strain>
    </source>
</reference>
<evidence type="ECO:0000259" key="4">
    <source>
        <dbReference type="Pfam" id="PF00248"/>
    </source>
</evidence>
<dbReference type="InterPro" id="IPR018170">
    <property type="entry name" value="Aldo/ket_reductase_CS"/>
</dbReference>
<dbReference type="PROSITE" id="PS00062">
    <property type="entry name" value="ALDOKETO_REDUCTASE_2"/>
    <property type="match status" value="1"/>
</dbReference>
<dbReference type="InterPro" id="IPR036812">
    <property type="entry name" value="NAD(P)_OxRdtase_dom_sf"/>
</dbReference>
<dbReference type="PRINTS" id="PR00069">
    <property type="entry name" value="ALDKETRDTASE"/>
</dbReference>
<dbReference type="InterPro" id="IPR023210">
    <property type="entry name" value="NADP_OxRdtase_dom"/>
</dbReference>
<evidence type="ECO:0000256" key="3">
    <source>
        <dbReference type="PIRSR" id="PIRSR000097-3"/>
    </source>
</evidence>
<gene>
    <name evidence="5" type="ORF">I302_09099</name>
</gene>
<accession>A0A1B9FRN2</accession>
<dbReference type="SUPFAM" id="SSF51430">
    <property type="entry name" value="NAD(P)-linked oxidoreductase"/>
    <property type="match status" value="1"/>
</dbReference>
<dbReference type="Gene3D" id="3.20.20.100">
    <property type="entry name" value="NADP-dependent oxidoreductase domain"/>
    <property type="match status" value="1"/>
</dbReference>
<reference evidence="5" key="2">
    <citation type="submission" date="2016-07" db="EMBL/GenBank/DDBJ databases">
        <title>Evolution of pathogenesis and genome organization in the Tremellales.</title>
        <authorList>
            <person name="Cuomo C."/>
            <person name="Litvintseva A."/>
            <person name="Heitman J."/>
            <person name="Chen Y."/>
            <person name="Sun S."/>
            <person name="Springer D."/>
            <person name="Dromer F."/>
            <person name="Young S."/>
            <person name="Zeng Q."/>
            <person name="Chapman S."/>
            <person name="Gujja S."/>
            <person name="Saif S."/>
            <person name="Birren B."/>
        </authorList>
    </citation>
    <scope>NUCLEOTIDE SEQUENCE</scope>
    <source>
        <strain evidence="5">CBS 10118</strain>
    </source>
</reference>
<dbReference type="Pfam" id="PF00248">
    <property type="entry name" value="Aldo_ket_red"/>
    <property type="match status" value="1"/>
</dbReference>
<evidence type="ECO:0000256" key="2">
    <source>
        <dbReference type="PIRSR" id="PIRSR000097-2"/>
    </source>
</evidence>
<evidence type="ECO:0000256" key="1">
    <source>
        <dbReference type="ARBA" id="ARBA00007905"/>
    </source>
</evidence>